<gene>
    <name evidence="2" type="ORF">LCGC14_1657290</name>
    <name evidence="1" type="ORF">LCGC14_1890960</name>
</gene>
<name>A0A0F9GMS0_9ZZZZ</name>
<dbReference type="EMBL" id="LAZR01014029">
    <property type="protein sequence ID" value="KKM19275.1"/>
    <property type="molecule type" value="Genomic_DNA"/>
</dbReference>
<protein>
    <submittedName>
        <fullName evidence="1">Uncharacterized protein</fullName>
    </submittedName>
</protein>
<proteinExistence type="predicted"/>
<comment type="caution">
    <text evidence="1">The sequence shown here is derived from an EMBL/GenBank/DDBJ whole genome shotgun (WGS) entry which is preliminary data.</text>
</comment>
<sequence length="62" mass="6850">MSCFPPVLSNGVDISSYIADIDRPLITNETIRRAVRQQKEGLIDGAVRKTLAEMLTKGDTDE</sequence>
<evidence type="ECO:0000313" key="2">
    <source>
        <dbReference type="EMBL" id="KKM19275.1"/>
    </source>
</evidence>
<evidence type="ECO:0000313" key="1">
    <source>
        <dbReference type="EMBL" id="KKL91811.1"/>
    </source>
</evidence>
<dbReference type="AlphaFoldDB" id="A0A0F9GMS0"/>
<dbReference type="EMBL" id="LAZR01019635">
    <property type="protein sequence ID" value="KKL91811.1"/>
    <property type="molecule type" value="Genomic_DNA"/>
</dbReference>
<reference evidence="1" key="1">
    <citation type="journal article" date="2015" name="Nature">
        <title>Complex archaea that bridge the gap between prokaryotes and eukaryotes.</title>
        <authorList>
            <person name="Spang A."/>
            <person name="Saw J.H."/>
            <person name="Jorgensen S.L."/>
            <person name="Zaremba-Niedzwiedzka K."/>
            <person name="Martijn J."/>
            <person name="Lind A.E."/>
            <person name="van Eijk R."/>
            <person name="Schleper C."/>
            <person name="Guy L."/>
            <person name="Ettema T.J."/>
        </authorList>
    </citation>
    <scope>NUCLEOTIDE SEQUENCE</scope>
</reference>
<accession>A0A0F9GMS0</accession>
<organism evidence="1">
    <name type="scientific">marine sediment metagenome</name>
    <dbReference type="NCBI Taxonomy" id="412755"/>
    <lineage>
        <taxon>unclassified sequences</taxon>
        <taxon>metagenomes</taxon>
        <taxon>ecological metagenomes</taxon>
    </lineage>
</organism>